<evidence type="ECO:0008006" key="3">
    <source>
        <dbReference type="Google" id="ProtNLM"/>
    </source>
</evidence>
<comment type="caution">
    <text evidence="1">The sequence shown here is derived from an EMBL/GenBank/DDBJ whole genome shotgun (WGS) entry which is preliminary data.</text>
</comment>
<dbReference type="Gene3D" id="3.40.50.2300">
    <property type="match status" value="2"/>
</dbReference>
<protein>
    <recommendedName>
        <fullName evidence="3">Leucine-binding protein domain-containing protein</fullName>
    </recommendedName>
</protein>
<dbReference type="AlphaFoldDB" id="A0A5M8NV09"/>
<gene>
    <name evidence="1" type="ORF">EZS26_002918</name>
</gene>
<proteinExistence type="predicted"/>
<dbReference type="InterPro" id="IPR028082">
    <property type="entry name" value="Peripla_BP_I"/>
</dbReference>
<accession>A0A5M8NV09</accession>
<dbReference type="EMBL" id="SNRX01000038">
    <property type="protein sequence ID" value="KAA6300931.1"/>
    <property type="molecule type" value="Genomic_DNA"/>
</dbReference>
<evidence type="ECO:0000313" key="2">
    <source>
        <dbReference type="Proteomes" id="UP000324575"/>
    </source>
</evidence>
<dbReference type="Proteomes" id="UP000324575">
    <property type="component" value="Unassembled WGS sequence"/>
</dbReference>
<dbReference type="CDD" id="cd06268">
    <property type="entry name" value="PBP1_ABC_transporter_LIVBP-like"/>
    <property type="match status" value="1"/>
</dbReference>
<reference evidence="1 2" key="1">
    <citation type="submission" date="2019-03" db="EMBL/GenBank/DDBJ databases">
        <title>Single cell metagenomics reveals metabolic interactions within the superorganism composed of flagellate Streblomastix strix and complex community of Bacteroidetes bacteria on its surface.</title>
        <authorList>
            <person name="Treitli S.C."/>
            <person name="Kolisko M."/>
            <person name="Husnik F."/>
            <person name="Keeling P."/>
            <person name="Hampl V."/>
        </authorList>
    </citation>
    <scope>NUCLEOTIDE SEQUENCE [LARGE SCALE GENOMIC DNA]</scope>
    <source>
        <strain evidence="1">St1</strain>
    </source>
</reference>
<name>A0A5M8NV09_9BACT</name>
<organism evidence="1 2">
    <name type="scientific">Candidatus Ordinivivax streblomastigis</name>
    <dbReference type="NCBI Taxonomy" id="2540710"/>
    <lineage>
        <taxon>Bacteria</taxon>
        <taxon>Pseudomonadati</taxon>
        <taxon>Bacteroidota</taxon>
        <taxon>Bacteroidia</taxon>
        <taxon>Bacteroidales</taxon>
        <taxon>Candidatus Ordinivivax</taxon>
    </lineage>
</organism>
<evidence type="ECO:0000313" key="1">
    <source>
        <dbReference type="EMBL" id="KAA6300931.1"/>
    </source>
</evidence>
<dbReference type="SUPFAM" id="SSF53822">
    <property type="entry name" value="Periplasmic binding protein-like I"/>
    <property type="match status" value="1"/>
</dbReference>
<sequence length="366" mass="42210">MQQRILLFFILISTFFYNVESAQAHPKSLQTALLLPFSSGNRMVEYYEGFLLALEDIKKKGISVNLQVFDIGEDTSYLPDIFAELYWTDLDLIIGGLSDKQVKMISDYSKSRKVPYVIPFTSKGYESLNNGYVYQVNTPQLQVYTKVSNAFGKKYNNANVIFYVPNRQGNKMDFVQTLQKELPANNITYHVIESNDLSENDLSVYLNPEKNNVLISSDDTSETISKMMNPLKTLKQKQPELSVSIFGYPSWLVYANEQSDNFFRFNACFFSIFYVDPLSPQVKSFKNNYYKWFSKEMINTYPKYGLLGYDTAMYFLQKLSRTTSSFTGLQTNFSFERMPNSSGLVNTNIYLVEFHSDYTVSAQQPN</sequence>